<comment type="caution">
    <text evidence="2">The sequence shown here is derived from an EMBL/GenBank/DDBJ whole genome shotgun (WGS) entry which is preliminary data.</text>
</comment>
<accession>A0A149S6M7</accession>
<dbReference type="Gene3D" id="2.170.16.10">
    <property type="entry name" value="Hedgehog/Intein (Hint) domain"/>
    <property type="match status" value="1"/>
</dbReference>
<name>A0A149S6M7_9PROT</name>
<dbReference type="EMBL" id="LHZF01000065">
    <property type="protein sequence ID" value="KXV22348.1"/>
    <property type="molecule type" value="Genomic_DNA"/>
</dbReference>
<gene>
    <name evidence="2" type="ORF">AD933_00525</name>
</gene>
<dbReference type="AlphaFoldDB" id="A0A149S6M7"/>
<dbReference type="InterPro" id="IPR028992">
    <property type="entry name" value="Hedgehog/Intein_dom"/>
</dbReference>
<sequence>MANGDKSQSTVTLDASSNPIAVSGAVQGPWGSTDTSINGLTITGSHPVTLSGSGTLTVTGTIAANSDTIIDGITVNGNSTVSGGKVTIQGGGTLIAQSVTSDVVFGATTSTITNTLQLNSSNTTLSSVSNLSPGDEIDFVGNTWDTSISWIENSDGTYALKGSTGTTLISSVSFAKKADGTSYTPDDFRSTTTTVAYNGSTSSALTLVCFLAGSMIETPDGDVPVENLKEGDQVIAYVDGSPVSRPVVWTGHKHVTVRNGLPDDEAGYPVRILKDAIADGVPYKDMLITGDHCLFFDGSFIPVRMLVNGRSIFFDRTISSYTYYHVETPQHVVIRADGMLTESYLDT</sequence>
<feature type="non-terminal residue" evidence="2">
    <location>
        <position position="347"/>
    </location>
</feature>
<dbReference type="InterPro" id="IPR036844">
    <property type="entry name" value="Hint_dom_sf"/>
</dbReference>
<dbReference type="Pfam" id="PF13403">
    <property type="entry name" value="Hint_2"/>
    <property type="match status" value="1"/>
</dbReference>
<reference evidence="2 3" key="1">
    <citation type="submission" date="2015-06" db="EMBL/GenBank/DDBJ databases">
        <title>Improved classification and identification of acetic acid bacteria using matrix-assisted laser desorption/ionization time-of-flight mass spectrometry; Gluconobacter nephelii and Gluconobacter uchimurae are later heterotypic synonyms of Gluconobacter japonicus and Gluconobacter oxydans, respectively.</title>
        <authorList>
            <person name="Li L."/>
            <person name="Cleenwerck I."/>
            <person name="De Vuyst L."/>
            <person name="Vandamme P."/>
        </authorList>
    </citation>
    <scope>NUCLEOTIDE SEQUENCE [LARGE SCALE GENOMIC DNA]</scope>
    <source>
        <strain evidence="2 3">LMG 1552</strain>
    </source>
</reference>
<protein>
    <recommendedName>
        <fullName evidence="1">Hedgehog/Intein (Hint) domain-containing protein</fullName>
    </recommendedName>
</protein>
<dbReference type="Proteomes" id="UP000075526">
    <property type="component" value="Unassembled WGS sequence"/>
</dbReference>
<evidence type="ECO:0000313" key="2">
    <source>
        <dbReference type="EMBL" id="KXV22348.1"/>
    </source>
</evidence>
<proteinExistence type="predicted"/>
<feature type="domain" description="Hedgehog/Intein (Hint)" evidence="1">
    <location>
        <begin position="208"/>
        <end position="346"/>
    </location>
</feature>
<evidence type="ECO:0000313" key="3">
    <source>
        <dbReference type="Proteomes" id="UP000075526"/>
    </source>
</evidence>
<evidence type="ECO:0000259" key="1">
    <source>
        <dbReference type="Pfam" id="PF13403"/>
    </source>
</evidence>
<dbReference type="SUPFAM" id="SSF51294">
    <property type="entry name" value="Hedgehog/intein (Hint) domain"/>
    <property type="match status" value="1"/>
</dbReference>
<organism evidence="2 3">
    <name type="scientific">Acetobacter malorum</name>
    <dbReference type="NCBI Taxonomy" id="178901"/>
    <lineage>
        <taxon>Bacteria</taxon>
        <taxon>Pseudomonadati</taxon>
        <taxon>Pseudomonadota</taxon>
        <taxon>Alphaproteobacteria</taxon>
        <taxon>Acetobacterales</taxon>
        <taxon>Acetobacteraceae</taxon>
        <taxon>Acetobacter</taxon>
    </lineage>
</organism>